<keyword evidence="2" id="KW-0489">Methyltransferase</keyword>
<dbReference type="PANTHER" id="PTHR33841">
    <property type="entry name" value="DNA METHYLTRANSFERASE YEEA-RELATED"/>
    <property type="match status" value="1"/>
</dbReference>
<evidence type="ECO:0000256" key="2">
    <source>
        <dbReference type="ARBA" id="ARBA00022603"/>
    </source>
</evidence>
<evidence type="ECO:0000256" key="4">
    <source>
        <dbReference type="ARBA" id="ARBA00047942"/>
    </source>
</evidence>
<keyword evidence="7" id="KW-1185">Reference proteome</keyword>
<evidence type="ECO:0000256" key="1">
    <source>
        <dbReference type="ARBA" id="ARBA00011900"/>
    </source>
</evidence>
<dbReference type="Pfam" id="PF12950">
    <property type="entry name" value="TaqI_C"/>
    <property type="match status" value="1"/>
</dbReference>
<accession>A0ABN5T0W9</accession>
<dbReference type="RefSeq" id="WP_124758571.1">
    <property type="nucleotide sequence ID" value="NZ_CBCRWA010000002.1"/>
</dbReference>
<sequence length="206" mass="23758">MRPLLRGRDIKRYYYEFADLYLISTFPSLKVDIESYPAVKQHLLSFGYDRIKQTGAKGARKKTNNKWFETQDAIGYWDDFSKQKIIWKRVGSLLKFCYDDSGVVTLDSTCFATGKFLKYLIAFLNSSIGNYLLQDSPKTGTGDLLVSVQAINPIIVPIPEEIFENKINLLIDQLIQNSDKKIEDLINSSFYNVFNFSLEEIEFIES</sequence>
<dbReference type="InterPro" id="IPR050953">
    <property type="entry name" value="N4_N6_ade-DNA_methylase"/>
</dbReference>
<evidence type="ECO:0000313" key="7">
    <source>
        <dbReference type="Proteomes" id="UP000274483"/>
    </source>
</evidence>
<dbReference type="EC" id="2.1.1.72" evidence="1"/>
<name>A0ABN5T0W9_9FLAO</name>
<proteinExistence type="predicted"/>
<dbReference type="EMBL" id="CP034158">
    <property type="protein sequence ID" value="AZI68276.1"/>
    <property type="molecule type" value="Genomic_DNA"/>
</dbReference>
<protein>
    <recommendedName>
        <fullName evidence="1">site-specific DNA-methyltransferase (adenine-specific)</fullName>
        <ecNumber evidence="1">2.1.1.72</ecNumber>
    </recommendedName>
</protein>
<dbReference type="InterPro" id="IPR025931">
    <property type="entry name" value="TaqI_C"/>
</dbReference>
<feature type="domain" description="TaqI-like C-terminal specificity" evidence="5">
    <location>
        <begin position="3"/>
        <end position="131"/>
    </location>
</feature>
<evidence type="ECO:0000259" key="5">
    <source>
        <dbReference type="Pfam" id="PF12950"/>
    </source>
</evidence>
<comment type="catalytic activity">
    <reaction evidence="4">
        <text>a 2'-deoxyadenosine in DNA + S-adenosyl-L-methionine = an N(6)-methyl-2'-deoxyadenosine in DNA + S-adenosyl-L-homocysteine + H(+)</text>
        <dbReference type="Rhea" id="RHEA:15197"/>
        <dbReference type="Rhea" id="RHEA-COMP:12418"/>
        <dbReference type="Rhea" id="RHEA-COMP:12419"/>
        <dbReference type="ChEBI" id="CHEBI:15378"/>
        <dbReference type="ChEBI" id="CHEBI:57856"/>
        <dbReference type="ChEBI" id="CHEBI:59789"/>
        <dbReference type="ChEBI" id="CHEBI:90615"/>
        <dbReference type="ChEBI" id="CHEBI:90616"/>
        <dbReference type="EC" id="2.1.1.72"/>
    </reaction>
</comment>
<dbReference type="Proteomes" id="UP000274483">
    <property type="component" value="Chromosome"/>
</dbReference>
<keyword evidence="3" id="KW-0808">Transferase</keyword>
<organism evidence="6 7">
    <name type="scientific">Kaistella daneshvariae</name>
    <dbReference type="NCBI Taxonomy" id="2487074"/>
    <lineage>
        <taxon>Bacteria</taxon>
        <taxon>Pseudomonadati</taxon>
        <taxon>Bacteroidota</taxon>
        <taxon>Flavobacteriia</taxon>
        <taxon>Flavobacteriales</taxon>
        <taxon>Weeksellaceae</taxon>
        <taxon>Chryseobacterium group</taxon>
        <taxon>Kaistella</taxon>
    </lineage>
</organism>
<dbReference type="PANTHER" id="PTHR33841:SF1">
    <property type="entry name" value="DNA METHYLTRANSFERASE A"/>
    <property type="match status" value="1"/>
</dbReference>
<reference evidence="6 7" key="1">
    <citation type="submission" date="2018-11" db="EMBL/GenBank/DDBJ databases">
        <title>Proposal to divide the Flavobacteriaceae and reorganize its genera based on Amino Acid Identity values calculated from whole genome sequences.</title>
        <authorList>
            <person name="Nicholson A.C."/>
            <person name="Gulvik C.A."/>
            <person name="Whitney A.M."/>
            <person name="Humrighouse B.W."/>
            <person name="Bell M."/>
            <person name="Holmes B."/>
            <person name="Steigerwalt A.G."/>
            <person name="Villarma A."/>
            <person name="Sheth M."/>
            <person name="Batra D."/>
            <person name="Pryor J."/>
            <person name="Bernardet J.-F."/>
            <person name="Hugo C."/>
            <person name="Kampfer P."/>
            <person name="Newman J.D."/>
            <person name="McQuiston J.R."/>
        </authorList>
    </citation>
    <scope>NUCLEOTIDE SEQUENCE [LARGE SCALE GENOMIC DNA]</scope>
    <source>
        <strain evidence="6 7">H3001</strain>
    </source>
</reference>
<gene>
    <name evidence="6" type="ORF">EIB71_04190</name>
</gene>
<evidence type="ECO:0000313" key="6">
    <source>
        <dbReference type="EMBL" id="AZI68276.1"/>
    </source>
</evidence>
<evidence type="ECO:0000256" key="3">
    <source>
        <dbReference type="ARBA" id="ARBA00022679"/>
    </source>
</evidence>